<dbReference type="WBParaSite" id="HNAJ_0000011501-mRNA-1">
    <property type="protein sequence ID" value="HNAJ_0000011501-mRNA-1"/>
    <property type="gene ID" value="HNAJ_0000011501"/>
</dbReference>
<proteinExistence type="predicted"/>
<dbReference type="AlphaFoldDB" id="A0A0R3T014"/>
<evidence type="ECO:0000313" key="2">
    <source>
        <dbReference type="Proteomes" id="UP000278807"/>
    </source>
</evidence>
<sequence length="87" mass="9574">MRQGQKEMNPSTITNTAITSTAGGINSVLGTNGALGVNLQSPWNSVNLKKGDLMLHVHQQIPTEAYIQYPYFQELVTRMVLPLVAFE</sequence>
<dbReference type="EMBL" id="UZAE01000022">
    <property type="protein sequence ID" value="VDN95975.1"/>
    <property type="molecule type" value="Genomic_DNA"/>
</dbReference>
<evidence type="ECO:0000313" key="1">
    <source>
        <dbReference type="EMBL" id="VDN95975.1"/>
    </source>
</evidence>
<reference evidence="1 2" key="2">
    <citation type="submission" date="2018-11" db="EMBL/GenBank/DDBJ databases">
        <authorList>
            <consortium name="Pathogen Informatics"/>
        </authorList>
    </citation>
    <scope>NUCLEOTIDE SEQUENCE [LARGE SCALE GENOMIC DNA]</scope>
</reference>
<organism evidence="3">
    <name type="scientific">Rodentolepis nana</name>
    <name type="common">Dwarf tapeworm</name>
    <name type="synonym">Hymenolepis nana</name>
    <dbReference type="NCBI Taxonomy" id="102285"/>
    <lineage>
        <taxon>Eukaryota</taxon>
        <taxon>Metazoa</taxon>
        <taxon>Spiralia</taxon>
        <taxon>Lophotrochozoa</taxon>
        <taxon>Platyhelminthes</taxon>
        <taxon>Cestoda</taxon>
        <taxon>Eucestoda</taxon>
        <taxon>Cyclophyllidea</taxon>
        <taxon>Hymenolepididae</taxon>
        <taxon>Rodentolepis</taxon>
    </lineage>
</organism>
<keyword evidence="2" id="KW-1185">Reference proteome</keyword>
<accession>A0A0R3T014</accession>
<evidence type="ECO:0000313" key="3">
    <source>
        <dbReference type="WBParaSite" id="HNAJ_0000011501-mRNA-1"/>
    </source>
</evidence>
<name>A0A0R3T014_RODNA</name>
<reference evidence="3" key="1">
    <citation type="submission" date="2017-02" db="UniProtKB">
        <authorList>
            <consortium name="WormBaseParasite"/>
        </authorList>
    </citation>
    <scope>IDENTIFICATION</scope>
</reference>
<gene>
    <name evidence="1" type="ORF">HNAJ_LOCUS116</name>
</gene>
<dbReference type="Proteomes" id="UP000278807">
    <property type="component" value="Unassembled WGS sequence"/>
</dbReference>
<protein>
    <submittedName>
        <fullName evidence="3">Capsid protein</fullName>
    </submittedName>
</protein>